<dbReference type="SUPFAM" id="SSF54637">
    <property type="entry name" value="Thioesterase/thiol ester dehydrase-isomerase"/>
    <property type="match status" value="1"/>
</dbReference>
<proteinExistence type="predicted"/>
<evidence type="ECO:0000313" key="2">
    <source>
        <dbReference type="EMBL" id="BBO84789.1"/>
    </source>
</evidence>
<protein>
    <submittedName>
        <fullName evidence="2">Thioesterase</fullName>
    </submittedName>
</protein>
<dbReference type="PANTHER" id="PTHR42856">
    <property type="entry name" value="ACYL-COENZYME A THIOESTERASE PAAI"/>
    <property type="match status" value="1"/>
</dbReference>
<dbReference type="PANTHER" id="PTHR42856:SF1">
    <property type="entry name" value="ACYL-COENZYME A THIOESTERASE PAAI"/>
    <property type="match status" value="1"/>
</dbReference>
<dbReference type="RefSeq" id="WP_155324602.1">
    <property type="nucleotide sequence ID" value="NZ_AP021876.1"/>
</dbReference>
<feature type="domain" description="Thioesterase" evidence="1">
    <location>
        <begin position="42"/>
        <end position="111"/>
    </location>
</feature>
<dbReference type="EMBL" id="AP021876">
    <property type="protein sequence ID" value="BBO84789.1"/>
    <property type="molecule type" value="Genomic_DNA"/>
</dbReference>
<gene>
    <name evidence="2" type="ORF">DSCO28_53550</name>
</gene>
<dbReference type="InterPro" id="IPR029069">
    <property type="entry name" value="HotDog_dom_sf"/>
</dbReference>
<evidence type="ECO:0000259" key="1">
    <source>
        <dbReference type="Pfam" id="PF03061"/>
    </source>
</evidence>
<dbReference type="InterPro" id="IPR052723">
    <property type="entry name" value="Acyl-CoA_thioesterase_PaaI"/>
</dbReference>
<organism evidence="2 3">
    <name type="scientific">Desulfosarcina ovata subsp. sediminis</name>
    <dbReference type="NCBI Taxonomy" id="885957"/>
    <lineage>
        <taxon>Bacteria</taxon>
        <taxon>Pseudomonadati</taxon>
        <taxon>Thermodesulfobacteriota</taxon>
        <taxon>Desulfobacteria</taxon>
        <taxon>Desulfobacterales</taxon>
        <taxon>Desulfosarcinaceae</taxon>
        <taxon>Desulfosarcina</taxon>
    </lineage>
</organism>
<dbReference type="Gene3D" id="3.10.129.10">
    <property type="entry name" value="Hotdog Thioesterase"/>
    <property type="match status" value="1"/>
</dbReference>
<dbReference type="GO" id="GO:0016289">
    <property type="term" value="F:acyl-CoA hydrolase activity"/>
    <property type="evidence" value="ECO:0007669"/>
    <property type="project" value="TreeGrafter"/>
</dbReference>
<dbReference type="CDD" id="cd03440">
    <property type="entry name" value="hot_dog"/>
    <property type="match status" value="1"/>
</dbReference>
<dbReference type="KEGG" id="dov:DSCO28_53550"/>
<evidence type="ECO:0000313" key="3">
    <source>
        <dbReference type="Proteomes" id="UP000425960"/>
    </source>
</evidence>
<name>A0A5K7ZX02_9BACT</name>
<reference evidence="2 3" key="1">
    <citation type="submission" date="2019-11" db="EMBL/GenBank/DDBJ databases">
        <title>Comparative genomics of hydrocarbon-degrading Desulfosarcina strains.</title>
        <authorList>
            <person name="Watanabe M."/>
            <person name="Kojima H."/>
            <person name="Fukui M."/>
        </authorList>
    </citation>
    <scope>NUCLEOTIDE SEQUENCE [LARGE SCALE GENOMIC DNA]</scope>
    <source>
        <strain evidence="2 3">28bB2T</strain>
    </source>
</reference>
<dbReference type="AlphaFoldDB" id="A0A5K7ZX02"/>
<accession>A0A5K7ZX02</accession>
<sequence length="129" mass="13714">MNLKTHLAINQSLCGQLLSVDEGVAIVKLDATSEMIVDDYRLVHGGFIFGAADYAAMAAVNHPNVVLGSAEVKFLKPSISGDAIILKATVKEANGKLRSVDVEGVDEAGAKIFVGVFTCFVLEKHVLEK</sequence>
<dbReference type="InterPro" id="IPR006683">
    <property type="entry name" value="Thioestr_dom"/>
</dbReference>
<dbReference type="Pfam" id="PF03061">
    <property type="entry name" value="4HBT"/>
    <property type="match status" value="1"/>
</dbReference>
<dbReference type="Proteomes" id="UP000425960">
    <property type="component" value="Chromosome"/>
</dbReference>